<protein>
    <recommendedName>
        <fullName evidence="1">N-acetyltransferase domain-containing protein</fullName>
    </recommendedName>
</protein>
<feature type="domain" description="N-acetyltransferase" evidence="1">
    <location>
        <begin position="120"/>
        <end position="178"/>
    </location>
</feature>
<dbReference type="Gene3D" id="3.40.630.30">
    <property type="match status" value="1"/>
</dbReference>
<organism evidence="2 3">
    <name type="scientific">Hyaloscypha hepaticicola</name>
    <dbReference type="NCBI Taxonomy" id="2082293"/>
    <lineage>
        <taxon>Eukaryota</taxon>
        <taxon>Fungi</taxon>
        <taxon>Dikarya</taxon>
        <taxon>Ascomycota</taxon>
        <taxon>Pezizomycotina</taxon>
        <taxon>Leotiomycetes</taxon>
        <taxon>Helotiales</taxon>
        <taxon>Hyaloscyphaceae</taxon>
        <taxon>Hyaloscypha</taxon>
    </lineage>
</organism>
<evidence type="ECO:0000259" key="1">
    <source>
        <dbReference type="Pfam" id="PF13673"/>
    </source>
</evidence>
<dbReference type="PANTHER" id="PTHR42791:SF17">
    <property type="entry name" value="ACETYLTRANSFERASE, GNAT FAMILY FAMILY (AFU_ORTHOLOGUE AFUA_8G05690)"/>
    <property type="match status" value="1"/>
</dbReference>
<proteinExistence type="predicted"/>
<dbReference type="Proteomes" id="UP000235672">
    <property type="component" value="Unassembled WGS sequence"/>
</dbReference>
<dbReference type="AlphaFoldDB" id="A0A2J6PUS4"/>
<dbReference type="SUPFAM" id="SSF55729">
    <property type="entry name" value="Acyl-CoA N-acyltransferases (Nat)"/>
    <property type="match status" value="1"/>
</dbReference>
<dbReference type="InterPro" id="IPR052523">
    <property type="entry name" value="Trichothecene_AcTrans"/>
</dbReference>
<reference evidence="2 3" key="1">
    <citation type="submission" date="2016-05" db="EMBL/GenBank/DDBJ databases">
        <title>A degradative enzymes factory behind the ericoid mycorrhizal symbiosis.</title>
        <authorList>
            <consortium name="DOE Joint Genome Institute"/>
            <person name="Martino E."/>
            <person name="Morin E."/>
            <person name="Grelet G."/>
            <person name="Kuo A."/>
            <person name="Kohler A."/>
            <person name="Daghino S."/>
            <person name="Barry K."/>
            <person name="Choi C."/>
            <person name="Cichocki N."/>
            <person name="Clum A."/>
            <person name="Copeland A."/>
            <person name="Hainaut M."/>
            <person name="Haridas S."/>
            <person name="Labutti K."/>
            <person name="Lindquist E."/>
            <person name="Lipzen A."/>
            <person name="Khouja H.-R."/>
            <person name="Murat C."/>
            <person name="Ohm R."/>
            <person name="Olson A."/>
            <person name="Spatafora J."/>
            <person name="Veneault-Fourrey C."/>
            <person name="Henrissat B."/>
            <person name="Grigoriev I."/>
            <person name="Martin F."/>
            <person name="Perotto S."/>
        </authorList>
    </citation>
    <scope>NUCLEOTIDE SEQUENCE [LARGE SCALE GENOMIC DNA]</scope>
    <source>
        <strain evidence="2 3">UAMH 7357</strain>
    </source>
</reference>
<dbReference type="PANTHER" id="PTHR42791">
    <property type="entry name" value="GNAT FAMILY ACETYLTRANSFERASE"/>
    <property type="match status" value="1"/>
</dbReference>
<sequence length="213" mass="23541">MTAAPVAILLISPTSTEVEEMMSVIKKAFGPDPLIEFCFNQPNVPHPPKEESIAKHLERIGPILGVATWYWVEDPYTAKQNIPWGDPPPGVNMPCYEASLGALRRWRANYFSEQGKPFAYMALLTIVPEVQRKGVGSALLREGLKKDVDRRGLPAFIEASPAGLGLYKKFGWEEMVESTVNLRDYGGEDVECVTVGLVRHAGEKETSKGQPDV</sequence>
<dbReference type="GO" id="GO:0016747">
    <property type="term" value="F:acyltransferase activity, transferring groups other than amino-acyl groups"/>
    <property type="evidence" value="ECO:0007669"/>
    <property type="project" value="InterPro"/>
</dbReference>
<dbReference type="EMBL" id="KZ613498">
    <property type="protein sequence ID" value="PMD17765.1"/>
    <property type="molecule type" value="Genomic_DNA"/>
</dbReference>
<keyword evidence="3" id="KW-1185">Reference proteome</keyword>
<evidence type="ECO:0000313" key="2">
    <source>
        <dbReference type="EMBL" id="PMD17765.1"/>
    </source>
</evidence>
<dbReference type="CDD" id="cd04301">
    <property type="entry name" value="NAT_SF"/>
    <property type="match status" value="1"/>
</dbReference>
<dbReference type="InterPro" id="IPR000182">
    <property type="entry name" value="GNAT_dom"/>
</dbReference>
<gene>
    <name evidence="2" type="ORF">NA56DRAFT_752069</name>
</gene>
<accession>A0A2J6PUS4</accession>
<dbReference type="STRING" id="1745343.A0A2J6PUS4"/>
<dbReference type="InterPro" id="IPR016181">
    <property type="entry name" value="Acyl_CoA_acyltransferase"/>
</dbReference>
<dbReference type="OrthoDB" id="2832510at2759"/>
<name>A0A2J6PUS4_9HELO</name>
<dbReference type="Pfam" id="PF13673">
    <property type="entry name" value="Acetyltransf_10"/>
    <property type="match status" value="1"/>
</dbReference>
<evidence type="ECO:0000313" key="3">
    <source>
        <dbReference type="Proteomes" id="UP000235672"/>
    </source>
</evidence>